<evidence type="ECO:0000313" key="1">
    <source>
        <dbReference type="EMBL" id="MDN3705906.1"/>
    </source>
</evidence>
<dbReference type="PROSITE" id="PS51257">
    <property type="entry name" value="PROKAR_LIPOPROTEIN"/>
    <property type="match status" value="1"/>
</dbReference>
<proteinExistence type="predicted"/>
<organism evidence="1 2">
    <name type="scientific">Paenimyroides ceti</name>
    <dbReference type="NCBI Taxonomy" id="395087"/>
    <lineage>
        <taxon>Bacteria</taxon>
        <taxon>Pseudomonadati</taxon>
        <taxon>Bacteroidota</taxon>
        <taxon>Flavobacteriia</taxon>
        <taxon>Flavobacteriales</taxon>
        <taxon>Flavobacteriaceae</taxon>
        <taxon>Paenimyroides</taxon>
    </lineage>
</organism>
<reference evidence="2" key="1">
    <citation type="journal article" date="2019" name="Int. J. Syst. Evol. Microbiol.">
        <title>The Global Catalogue of Microorganisms (GCM) 10K type strain sequencing project: providing services to taxonomists for standard genome sequencing and annotation.</title>
        <authorList>
            <consortium name="The Broad Institute Genomics Platform"/>
            <consortium name="The Broad Institute Genome Sequencing Center for Infectious Disease"/>
            <person name="Wu L."/>
            <person name="Ma J."/>
        </authorList>
    </citation>
    <scope>NUCLEOTIDE SEQUENCE [LARGE SCALE GENOMIC DNA]</scope>
    <source>
        <strain evidence="2">CECT 7184</strain>
    </source>
</reference>
<keyword evidence="2" id="KW-1185">Reference proteome</keyword>
<dbReference type="EMBL" id="JAUFQU010000001">
    <property type="protein sequence ID" value="MDN3705906.1"/>
    <property type="molecule type" value="Genomic_DNA"/>
</dbReference>
<evidence type="ECO:0008006" key="3">
    <source>
        <dbReference type="Google" id="ProtNLM"/>
    </source>
</evidence>
<evidence type="ECO:0000313" key="2">
    <source>
        <dbReference type="Proteomes" id="UP001242368"/>
    </source>
</evidence>
<gene>
    <name evidence="1" type="ORF">QW060_02045</name>
</gene>
<comment type="caution">
    <text evidence="1">The sequence shown here is derived from an EMBL/GenBank/DDBJ whole genome shotgun (WGS) entry which is preliminary data.</text>
</comment>
<dbReference type="RefSeq" id="WP_290362052.1">
    <property type="nucleotide sequence ID" value="NZ_JAUFQU010000001.1"/>
</dbReference>
<accession>A0ABT8CQ71</accession>
<dbReference type="Proteomes" id="UP001242368">
    <property type="component" value="Unassembled WGS sequence"/>
</dbReference>
<protein>
    <recommendedName>
        <fullName evidence="3">Carboxypeptidase regulatory-like domain-containing protein</fullName>
    </recommendedName>
</protein>
<dbReference type="SUPFAM" id="SSF49464">
    <property type="entry name" value="Carboxypeptidase regulatory domain-like"/>
    <property type="match status" value="1"/>
</dbReference>
<dbReference type="InterPro" id="IPR008969">
    <property type="entry name" value="CarboxyPept-like_regulatory"/>
</dbReference>
<sequence length="104" mass="11899">MKKIILLILYTSFLTSCSCLRVFRGIVVDEHTQIPIHKAKVSVLNKGHELLVETDSIGNFEVFVRNGYGCPRIKIAIEKDGYQILETKQPNNQERTLLKMKPVK</sequence>
<dbReference type="Gene3D" id="2.60.40.1120">
    <property type="entry name" value="Carboxypeptidase-like, regulatory domain"/>
    <property type="match status" value="1"/>
</dbReference>
<name>A0ABT8CQ71_9FLAO</name>